<name>A0AAW4FK59_9HYPH</name>
<dbReference type="EMBL" id="WXFA01000005">
    <property type="protein sequence ID" value="MBM3091419.1"/>
    <property type="molecule type" value="Genomic_DNA"/>
</dbReference>
<dbReference type="InterPro" id="IPR007712">
    <property type="entry name" value="RelE/ParE_toxin"/>
</dbReference>
<organism evidence="2 3">
    <name type="scientific">Ensifer canadensis</name>
    <dbReference type="NCBI Taxonomy" id="555315"/>
    <lineage>
        <taxon>Bacteria</taxon>
        <taxon>Pseudomonadati</taxon>
        <taxon>Pseudomonadota</taxon>
        <taxon>Alphaproteobacteria</taxon>
        <taxon>Hyphomicrobiales</taxon>
        <taxon>Rhizobiaceae</taxon>
        <taxon>Sinorhizobium/Ensifer group</taxon>
        <taxon>Ensifer</taxon>
    </lineage>
</organism>
<proteinExistence type="predicted"/>
<sequence length="57" mass="6680">MPEFAITPLAREDVKEIGRYTQRTWGVAQRDLYLRGFAALFERLRTGAIVGRFERHL</sequence>
<dbReference type="Proteomes" id="UP000744980">
    <property type="component" value="Unassembled WGS sequence"/>
</dbReference>
<gene>
    <name evidence="2" type="ORF">GFB56_11395</name>
</gene>
<dbReference type="AlphaFoldDB" id="A0AAW4FK59"/>
<keyword evidence="3" id="KW-1185">Reference proteome</keyword>
<comment type="caution">
    <text evidence="2">The sequence shown here is derived from an EMBL/GenBank/DDBJ whole genome shotgun (WGS) entry which is preliminary data.</text>
</comment>
<evidence type="ECO:0000313" key="3">
    <source>
        <dbReference type="Proteomes" id="UP000744980"/>
    </source>
</evidence>
<evidence type="ECO:0000256" key="1">
    <source>
        <dbReference type="ARBA" id="ARBA00022649"/>
    </source>
</evidence>
<dbReference type="Gene3D" id="3.30.2310.20">
    <property type="entry name" value="RelE-like"/>
    <property type="match status" value="1"/>
</dbReference>
<evidence type="ECO:0000313" key="2">
    <source>
        <dbReference type="EMBL" id="MBM3091419.1"/>
    </source>
</evidence>
<dbReference type="Pfam" id="PF05016">
    <property type="entry name" value="ParE_toxin"/>
    <property type="match status" value="1"/>
</dbReference>
<keyword evidence="1" id="KW-1277">Toxin-antitoxin system</keyword>
<dbReference type="RefSeq" id="WP_156408145.1">
    <property type="nucleotide sequence ID" value="NZ_CP083371.1"/>
</dbReference>
<accession>A0AAW4FK59</accession>
<protein>
    <submittedName>
        <fullName evidence="2">Type II toxin-antitoxin system RelE/ParE family toxin</fullName>
    </submittedName>
</protein>
<reference evidence="2 3" key="1">
    <citation type="submission" date="2020-01" db="EMBL/GenBank/DDBJ databases">
        <title>Draft genome assembly of Ensifer adhaerens T173.</title>
        <authorList>
            <person name="Craig J.E."/>
            <person name="Stinchcombe J.R."/>
        </authorList>
    </citation>
    <scope>NUCLEOTIDE SEQUENCE [LARGE SCALE GENOMIC DNA]</scope>
    <source>
        <strain evidence="2 3">T173</strain>
    </source>
</reference>
<dbReference type="InterPro" id="IPR035093">
    <property type="entry name" value="RelE/ParE_toxin_dom_sf"/>
</dbReference>